<protein>
    <submittedName>
        <fullName evidence="2">Uncharacterized protein</fullName>
    </submittedName>
</protein>
<accession>A0ABD7SMB0</accession>
<keyword evidence="1" id="KW-0472">Membrane</keyword>
<comment type="caution">
    <text evidence="2">The sequence shown here is derived from an EMBL/GenBank/DDBJ whole genome shotgun (WGS) entry which is preliminary data.</text>
</comment>
<name>A0ABD7SMB0_VIBCL</name>
<keyword evidence="1" id="KW-1133">Transmembrane helix</keyword>
<proteinExistence type="predicted"/>
<gene>
    <name evidence="2" type="ORF">FXF03_10170</name>
</gene>
<dbReference type="EMBL" id="VSIJ01000032">
    <property type="protein sequence ID" value="TXX65663.1"/>
    <property type="molecule type" value="Genomic_DNA"/>
</dbReference>
<sequence>MTKVSMFLVIGVVIVLVVASIPSYLNNLERDKRIANSEQVSSKTMQKIRQREAQIGTYAFCAKLYQTLGERQKVEQMYRLIPTNNKLSESEHALTTVAALSLMDASSAYDICEENIK</sequence>
<evidence type="ECO:0000256" key="1">
    <source>
        <dbReference type="SAM" id="Phobius"/>
    </source>
</evidence>
<organism evidence="2 3">
    <name type="scientific">Vibrio cholerae</name>
    <dbReference type="NCBI Taxonomy" id="666"/>
    <lineage>
        <taxon>Bacteria</taxon>
        <taxon>Pseudomonadati</taxon>
        <taxon>Pseudomonadota</taxon>
        <taxon>Gammaproteobacteria</taxon>
        <taxon>Vibrionales</taxon>
        <taxon>Vibrionaceae</taxon>
        <taxon>Vibrio</taxon>
    </lineage>
</organism>
<evidence type="ECO:0000313" key="3">
    <source>
        <dbReference type="Proteomes" id="UP000323819"/>
    </source>
</evidence>
<keyword evidence="1" id="KW-0812">Transmembrane</keyword>
<evidence type="ECO:0000313" key="2">
    <source>
        <dbReference type="EMBL" id="TXX65663.1"/>
    </source>
</evidence>
<dbReference type="Proteomes" id="UP000323819">
    <property type="component" value="Unassembled WGS sequence"/>
</dbReference>
<dbReference type="RefSeq" id="WP_142611147.1">
    <property type="nucleotide sequence ID" value="NZ_CP095332.1"/>
</dbReference>
<dbReference type="AlphaFoldDB" id="A0ABD7SMB0"/>
<reference evidence="2 3" key="1">
    <citation type="submission" date="2019-06" db="EMBL/GenBank/DDBJ databases">
        <title>Vibrio cholerae phylogeny based on whole-genome sequencing reveals genetic diversity and population strucutre.</title>
        <authorList>
            <person name="Zhiqiu Y."/>
            <person name="Bin L."/>
            <person name="Lingyan J."/>
        </authorList>
    </citation>
    <scope>NUCLEOTIDE SEQUENCE [LARGE SCALE GENOMIC DNA]</scope>
    <source>
        <strain evidence="2 3">N2814</strain>
    </source>
</reference>
<feature type="transmembrane region" description="Helical" evidence="1">
    <location>
        <begin position="6"/>
        <end position="25"/>
    </location>
</feature>